<dbReference type="VEuPathDB" id="MicrosporidiaDB:CWI36_2991p0010"/>
<gene>
    <name evidence="2" type="ORF">CWI39_2479p0010</name>
</gene>
<sequence>GVNISTNEQHGVSDKDSNIKGVNKSTNEQQGVSDKDSNIKGVNISTNEQHGVSDKDSNIKGVNKSTNEQQGVNTNTNSNPSTQYPFNNTPFNNNNNTPNNNNNTHYPFIFTDYSLPLILTLCIGKKVLNYTFKQDTIIIEGFYLQCTKINTSYILRIVEINRLEVLNDINICSNITVGYIYKVLFEHIAISVVSGVNEVMCIHLKGTEINLKSSKECYVSINDKSEVGGVNDKDSRKGVNYKSELGGVSDSKDIKLEGVNDKSNKLEGVSNKDNKLEGVINSKEQHPLNNNNISTNKQHPYNNNTLNNTPITDTHCCLDISVISIQIDNQTLECVYPIIFYPVNIKQRFFSESKDKRKFLSLNIGFYLESIIRYLTGDNNSSRDVEGVSNGKDVLEGVNDRRDGVVGVNDKYSNIKGVSDKYSNIKGVNNNTNTYNPLNNSTNTYHPLNNSTNTYHPLNNSTDNYNPLNNTTNTYNPLNNSTNTQHPNTPPHFTYIIFLLQEFVLNLEEDILTKLITFIPTYRNNTNYSYLLCNNCNKNECICYTYNSTSTKYTSSSTNTNNQCTNNQYTNNQYTNNQCTNNQCTNNQYTNNQYTNQYHTHYQQQYHTHYQPYHPHQYNNILIDTLHLHPLKLRFSFLKSTKNHFISYLLSFILQNISSLKLKFNTFLITNIKDYK</sequence>
<dbReference type="Proteomes" id="UP000293045">
    <property type="component" value="Unassembled WGS sequence"/>
</dbReference>
<dbReference type="VEuPathDB" id="MicrosporidiaDB:CWI39_2479p0010"/>
<dbReference type="VEuPathDB" id="MicrosporidiaDB:CWI36_3357p0010"/>
<dbReference type="AlphaFoldDB" id="A0A4Q9KTZ3"/>
<feature type="compositionally biased region" description="Low complexity" evidence="1">
    <location>
        <begin position="85"/>
        <end position="99"/>
    </location>
</feature>
<organism evidence="2 3">
    <name type="scientific">Hamiltosporidium magnivora</name>
    <dbReference type="NCBI Taxonomy" id="148818"/>
    <lineage>
        <taxon>Eukaryota</taxon>
        <taxon>Fungi</taxon>
        <taxon>Fungi incertae sedis</taxon>
        <taxon>Microsporidia</taxon>
        <taxon>Dubosqiidae</taxon>
        <taxon>Hamiltosporidium</taxon>
    </lineage>
</organism>
<proteinExistence type="predicted"/>
<protein>
    <submittedName>
        <fullName evidence="2">Uncharacterized protein</fullName>
    </submittedName>
</protein>
<feature type="compositionally biased region" description="Polar residues" evidence="1">
    <location>
        <begin position="63"/>
        <end position="84"/>
    </location>
</feature>
<evidence type="ECO:0000313" key="3">
    <source>
        <dbReference type="Proteomes" id="UP000293045"/>
    </source>
</evidence>
<evidence type="ECO:0000313" key="2">
    <source>
        <dbReference type="EMBL" id="TBT98332.1"/>
    </source>
</evidence>
<accession>A0A4Q9KTZ3</accession>
<feature type="compositionally biased region" description="Polar residues" evidence="1">
    <location>
        <begin position="1"/>
        <end position="10"/>
    </location>
</feature>
<feature type="region of interest" description="Disordered" evidence="1">
    <location>
        <begin position="1"/>
        <end position="99"/>
    </location>
</feature>
<dbReference type="VEuPathDB" id="MicrosporidiaDB:CWI36_1876p0010"/>
<evidence type="ECO:0000256" key="1">
    <source>
        <dbReference type="SAM" id="MobiDB-lite"/>
    </source>
</evidence>
<name>A0A4Q9KTZ3_9MICR</name>
<dbReference type="EMBL" id="PIXR01002479">
    <property type="protein sequence ID" value="TBT98332.1"/>
    <property type="molecule type" value="Genomic_DNA"/>
</dbReference>
<feature type="non-terminal residue" evidence="2">
    <location>
        <position position="1"/>
    </location>
</feature>
<reference evidence="2 3" key="1">
    <citation type="submission" date="2017-12" db="EMBL/GenBank/DDBJ databases">
        <authorList>
            <person name="Pombert J.-F."/>
            <person name="Haag K.L."/>
            <person name="Ebert D."/>
        </authorList>
    </citation>
    <scope>NUCLEOTIDE SEQUENCE [LARGE SCALE GENOMIC DNA]</scope>
    <source>
        <strain evidence="2">IL-BN-2</strain>
    </source>
</reference>
<comment type="caution">
    <text evidence="2">The sequence shown here is derived from an EMBL/GenBank/DDBJ whole genome shotgun (WGS) entry which is preliminary data.</text>
</comment>
<feature type="non-terminal residue" evidence="2">
    <location>
        <position position="676"/>
    </location>
</feature>
<feature type="compositionally biased region" description="Polar residues" evidence="1">
    <location>
        <begin position="23"/>
        <end position="32"/>
    </location>
</feature>